<dbReference type="AlphaFoldDB" id="L7ZAZ0"/>
<proteinExistence type="predicted"/>
<reference evidence="2" key="1">
    <citation type="journal article" date="2013" name="Med. Chem. Commun.">
        <title>Gobichelin A and B: Mixed-Ligand Siderophores Discovered Using Proteomics.</title>
        <authorList>
            <person name="Chen Y."/>
            <person name="Unger M."/>
            <person name="Ntai I."/>
            <person name="McClure R.A."/>
            <person name="Albright J.C."/>
            <person name="Thomson R.J."/>
            <person name="Kelleher N.L."/>
        </authorList>
    </citation>
    <scope>NUCLEOTIDE SEQUENCE</scope>
    <source>
        <strain evidence="2">NRRL F-4415</strain>
    </source>
</reference>
<name>L7ZAZ0_9ACTN</name>
<protein>
    <submittedName>
        <fullName evidence="2">Uncharacterized protein</fullName>
    </submittedName>
</protein>
<evidence type="ECO:0000256" key="1">
    <source>
        <dbReference type="SAM" id="MobiDB-lite"/>
    </source>
</evidence>
<feature type="compositionally biased region" description="Low complexity" evidence="1">
    <location>
        <begin position="64"/>
        <end position="77"/>
    </location>
</feature>
<gene>
    <name evidence="2" type="primary">gobF</name>
</gene>
<feature type="region of interest" description="Disordered" evidence="1">
    <location>
        <begin position="1"/>
        <end position="98"/>
    </location>
</feature>
<sequence>MNERQRCSTVARGSWRGPGSDTRSGWGRVPRPSSIRSIASDVPWRPRPSRYRRNTSFSRASSVAGPPAARRTAASSAHMSVRRRTRWMIASSSSAMSR</sequence>
<accession>L7ZAZ0</accession>
<organism evidence="2">
    <name type="scientific">Streptomyces sp. NRRL F-4415</name>
    <dbReference type="NCBI Taxonomy" id="1286194"/>
    <lineage>
        <taxon>Bacteria</taxon>
        <taxon>Bacillati</taxon>
        <taxon>Actinomycetota</taxon>
        <taxon>Actinomycetes</taxon>
        <taxon>Kitasatosporales</taxon>
        <taxon>Streptomycetaceae</taxon>
        <taxon>Streptomyces</taxon>
    </lineage>
</organism>
<evidence type="ECO:0000313" key="2">
    <source>
        <dbReference type="EMBL" id="AGE11888.1"/>
    </source>
</evidence>
<dbReference type="EMBL" id="KC215181">
    <property type="protein sequence ID" value="AGE11888.1"/>
    <property type="molecule type" value="Genomic_DNA"/>
</dbReference>